<dbReference type="PROSITE" id="PS00674">
    <property type="entry name" value="AAA"/>
    <property type="match status" value="1"/>
</dbReference>
<dbReference type="AlphaFoldDB" id="A0A2H9TNA2"/>
<dbReference type="OrthoDB" id="5421at2759"/>
<dbReference type="EMBL" id="MTSL01000072">
    <property type="protein sequence ID" value="PJF19248.1"/>
    <property type="molecule type" value="Genomic_DNA"/>
</dbReference>
<comment type="similarity">
    <text evidence="1">Belongs to the AAA ATPase family.</text>
</comment>
<evidence type="ECO:0000256" key="1">
    <source>
        <dbReference type="RuleBase" id="RU003651"/>
    </source>
</evidence>
<dbReference type="Pfam" id="PF00004">
    <property type="entry name" value="AAA"/>
    <property type="match status" value="1"/>
</dbReference>
<dbReference type="FunFam" id="3.40.50.300:FF:001921">
    <property type="entry name" value="AAA ATPase domain-containing protein"/>
    <property type="match status" value="1"/>
</dbReference>
<dbReference type="InterPro" id="IPR003960">
    <property type="entry name" value="ATPase_AAA_CS"/>
</dbReference>
<evidence type="ECO:0000313" key="3">
    <source>
        <dbReference type="EMBL" id="PJF19248.1"/>
    </source>
</evidence>
<dbReference type="PANTHER" id="PTHR48470">
    <property type="entry name" value="CELL DIVISION CONTROL PROTEIN 48 C ISOFORM 1"/>
    <property type="match status" value="1"/>
</dbReference>
<proteinExistence type="inferred from homology"/>
<dbReference type="InterPro" id="IPR003959">
    <property type="entry name" value="ATPase_AAA_core"/>
</dbReference>
<evidence type="ECO:0000259" key="2">
    <source>
        <dbReference type="SMART" id="SM00382"/>
    </source>
</evidence>
<protein>
    <recommendedName>
        <fullName evidence="2">AAA+ ATPase domain-containing protein</fullName>
    </recommendedName>
</protein>
<dbReference type="GO" id="GO:0016887">
    <property type="term" value="F:ATP hydrolysis activity"/>
    <property type="evidence" value="ECO:0007669"/>
    <property type="project" value="InterPro"/>
</dbReference>
<reference evidence="3 4" key="1">
    <citation type="submission" date="2016-10" db="EMBL/GenBank/DDBJ databases">
        <title>The genome of Paramicrosporidium saccamoebae is the missing link in understanding Cryptomycota and Microsporidia evolution.</title>
        <authorList>
            <person name="Quandt C.A."/>
            <person name="Beaudet D."/>
            <person name="Corsaro D."/>
            <person name="Michel R."/>
            <person name="Corradi N."/>
            <person name="James T."/>
        </authorList>
    </citation>
    <scope>NUCLEOTIDE SEQUENCE [LARGE SCALE GENOMIC DNA]</scope>
    <source>
        <strain evidence="3 4">KSL3</strain>
    </source>
</reference>
<accession>A0A2H9TNA2</accession>
<name>A0A2H9TNA2_9FUNG</name>
<dbReference type="Proteomes" id="UP000240830">
    <property type="component" value="Unassembled WGS sequence"/>
</dbReference>
<dbReference type="SMART" id="SM00382">
    <property type="entry name" value="AAA"/>
    <property type="match status" value="1"/>
</dbReference>
<dbReference type="InterPro" id="IPR055278">
    <property type="entry name" value="CDC48c"/>
</dbReference>
<gene>
    <name evidence="3" type="ORF">PSACC_00921</name>
</gene>
<comment type="caution">
    <text evidence="3">The sequence shown here is derived from an EMBL/GenBank/DDBJ whole genome shotgun (WGS) entry which is preliminary data.</text>
</comment>
<dbReference type="InterPro" id="IPR003593">
    <property type="entry name" value="AAA+_ATPase"/>
</dbReference>
<dbReference type="PANTHER" id="PTHR48470:SF1">
    <property type="entry name" value="CELL DIVISION CONTROL PROTEIN 48 C ISOFORM 1"/>
    <property type="match status" value="1"/>
</dbReference>
<keyword evidence="1" id="KW-0547">Nucleotide-binding</keyword>
<sequence length="486" mass="54573">MPITTAGIFNSDTTLSLASVEPTEDLASPLYQELQDRFTLIDKVSNHGLSSNHELSSNVPNNGLLSYVPNVFMFTDLDRWQISGLVANISKDRTVLYPPLSLLFNHIELDSFEEEHERRIKMFQQWWDEYAVGSVILILTNMELLDTKTLDIVSDKIRKSTGAFVMFSRKDEVERFGRLFPRLAIIKEPSKTLIWNAETDFIDSFNQTIKGLSPEESKKNIEAGLQTAELEQVGRPLATGLSSWDRICGYRDIKTRLQDLLYKGARDPERMLKLGLAPVKGILLHGPSGCGKTEIVKAIANDAVFPVIKIQPTDILSKYLGESESKLRQVFSKAREVRPCILFIDNIEVLGGRRNIGGSDTTGSSERLLSTLLNEMDGIAESLGVILVCCTNRLEDLDEALVRPGRLDHHIHIPLPTRDDLRELLDIWCEKLQIDLDCPDNLCNLLSERSCANVLAILNEFALSNLDAPLPLQSSELMKFIMLCES</sequence>
<organism evidence="3 4">
    <name type="scientific">Paramicrosporidium saccamoebae</name>
    <dbReference type="NCBI Taxonomy" id="1246581"/>
    <lineage>
        <taxon>Eukaryota</taxon>
        <taxon>Fungi</taxon>
        <taxon>Fungi incertae sedis</taxon>
        <taxon>Cryptomycota</taxon>
        <taxon>Cryptomycota incertae sedis</taxon>
        <taxon>Paramicrosporidium</taxon>
    </lineage>
</organism>
<dbReference type="GO" id="GO:0005524">
    <property type="term" value="F:ATP binding"/>
    <property type="evidence" value="ECO:0007669"/>
    <property type="project" value="UniProtKB-KW"/>
</dbReference>
<keyword evidence="1" id="KW-0067">ATP-binding</keyword>
<dbReference type="SUPFAM" id="SSF52540">
    <property type="entry name" value="P-loop containing nucleoside triphosphate hydrolases"/>
    <property type="match status" value="1"/>
</dbReference>
<keyword evidence="4" id="KW-1185">Reference proteome</keyword>
<evidence type="ECO:0000313" key="4">
    <source>
        <dbReference type="Proteomes" id="UP000240830"/>
    </source>
</evidence>
<dbReference type="Gene3D" id="1.10.8.60">
    <property type="match status" value="1"/>
</dbReference>
<feature type="domain" description="AAA+ ATPase" evidence="2">
    <location>
        <begin position="278"/>
        <end position="417"/>
    </location>
</feature>
<dbReference type="STRING" id="1246581.A0A2H9TNA2"/>
<dbReference type="InterPro" id="IPR027417">
    <property type="entry name" value="P-loop_NTPase"/>
</dbReference>
<dbReference type="Gene3D" id="3.40.50.300">
    <property type="entry name" value="P-loop containing nucleotide triphosphate hydrolases"/>
    <property type="match status" value="1"/>
</dbReference>